<gene>
    <name evidence="3" type="ORF">C8A00DRAFT_44803</name>
</gene>
<feature type="compositionally biased region" description="Polar residues" evidence="1">
    <location>
        <begin position="655"/>
        <end position="674"/>
    </location>
</feature>
<feature type="compositionally biased region" description="Basic and acidic residues" evidence="1">
    <location>
        <begin position="325"/>
        <end position="337"/>
    </location>
</feature>
<feature type="region of interest" description="Disordered" evidence="1">
    <location>
        <begin position="306"/>
        <end position="572"/>
    </location>
</feature>
<dbReference type="Gene3D" id="1.10.238.10">
    <property type="entry name" value="EF-hand"/>
    <property type="match status" value="1"/>
</dbReference>
<evidence type="ECO:0000259" key="2">
    <source>
        <dbReference type="PROSITE" id="PS50031"/>
    </source>
</evidence>
<feature type="compositionally biased region" description="Low complexity" evidence="1">
    <location>
        <begin position="187"/>
        <end position="197"/>
    </location>
</feature>
<evidence type="ECO:0000256" key="1">
    <source>
        <dbReference type="SAM" id="MobiDB-lite"/>
    </source>
</evidence>
<reference evidence="3" key="1">
    <citation type="journal article" date="2023" name="Mol. Phylogenet. Evol.">
        <title>Genome-scale phylogeny and comparative genomics of the fungal order Sordariales.</title>
        <authorList>
            <person name="Hensen N."/>
            <person name="Bonometti L."/>
            <person name="Westerberg I."/>
            <person name="Brannstrom I.O."/>
            <person name="Guillou S."/>
            <person name="Cros-Aarteil S."/>
            <person name="Calhoun S."/>
            <person name="Haridas S."/>
            <person name="Kuo A."/>
            <person name="Mondo S."/>
            <person name="Pangilinan J."/>
            <person name="Riley R."/>
            <person name="LaButti K."/>
            <person name="Andreopoulos B."/>
            <person name="Lipzen A."/>
            <person name="Chen C."/>
            <person name="Yan M."/>
            <person name="Daum C."/>
            <person name="Ng V."/>
            <person name="Clum A."/>
            <person name="Steindorff A."/>
            <person name="Ohm R.A."/>
            <person name="Martin F."/>
            <person name="Silar P."/>
            <person name="Natvig D.O."/>
            <person name="Lalanne C."/>
            <person name="Gautier V."/>
            <person name="Ament-Velasquez S.L."/>
            <person name="Kruys A."/>
            <person name="Hutchinson M.I."/>
            <person name="Powell A.J."/>
            <person name="Barry K."/>
            <person name="Miller A.N."/>
            <person name="Grigoriev I.V."/>
            <person name="Debuchy R."/>
            <person name="Gladieux P."/>
            <person name="Hiltunen Thoren M."/>
            <person name="Johannesson H."/>
        </authorList>
    </citation>
    <scope>NUCLEOTIDE SEQUENCE</scope>
    <source>
        <strain evidence="3">CBS 538.74</strain>
    </source>
</reference>
<feature type="compositionally biased region" description="Low complexity" evidence="1">
    <location>
        <begin position="168"/>
        <end position="178"/>
    </location>
</feature>
<dbReference type="InterPro" id="IPR011992">
    <property type="entry name" value="EF-hand-dom_pair"/>
</dbReference>
<dbReference type="PANTHER" id="PTHR11216:SF31">
    <property type="entry name" value="AT21416P"/>
    <property type="match status" value="1"/>
</dbReference>
<dbReference type="PROSITE" id="PS50031">
    <property type="entry name" value="EH"/>
    <property type="match status" value="1"/>
</dbReference>
<organism evidence="3 4">
    <name type="scientific">Chaetomidium leptoderma</name>
    <dbReference type="NCBI Taxonomy" id="669021"/>
    <lineage>
        <taxon>Eukaryota</taxon>
        <taxon>Fungi</taxon>
        <taxon>Dikarya</taxon>
        <taxon>Ascomycota</taxon>
        <taxon>Pezizomycotina</taxon>
        <taxon>Sordariomycetes</taxon>
        <taxon>Sordariomycetidae</taxon>
        <taxon>Sordariales</taxon>
        <taxon>Chaetomiaceae</taxon>
        <taxon>Chaetomidium</taxon>
    </lineage>
</organism>
<evidence type="ECO:0000313" key="3">
    <source>
        <dbReference type="EMBL" id="KAK4152068.1"/>
    </source>
</evidence>
<name>A0AAN6VIB5_9PEZI</name>
<feature type="region of interest" description="Disordered" evidence="1">
    <location>
        <begin position="1"/>
        <end position="42"/>
    </location>
</feature>
<protein>
    <submittedName>
        <fullName evidence="3">Increased rDNA silencing protein 4</fullName>
    </submittedName>
</protein>
<feature type="region of interest" description="Disordered" evidence="1">
    <location>
        <begin position="592"/>
        <end position="691"/>
    </location>
</feature>
<feature type="region of interest" description="Disordered" evidence="1">
    <location>
        <begin position="67"/>
        <end position="243"/>
    </location>
</feature>
<dbReference type="SUPFAM" id="SSF47473">
    <property type="entry name" value="EF-hand"/>
    <property type="match status" value="1"/>
</dbReference>
<dbReference type="Proteomes" id="UP001302745">
    <property type="component" value="Unassembled WGS sequence"/>
</dbReference>
<feature type="compositionally biased region" description="Low complexity" evidence="1">
    <location>
        <begin position="117"/>
        <end position="137"/>
    </location>
</feature>
<feature type="compositionally biased region" description="Low complexity" evidence="1">
    <location>
        <begin position="215"/>
        <end position="230"/>
    </location>
</feature>
<sequence>MHPPPSPIRNSHTHGRGATTTPSATSSTSALSTPAPGNANPAVSAALQGATLAFNKQKKAAVLVAGGSCTNDNTGRGPSPARPPPPSSQNSSNTTEPPNTNPAAATTTTGLRGDNGALLAATQAAAAREHAASQSARSTEAGGSGMITSGGVMSRHATGGSGSGGAAAGVQQQEVVVGSGSGHGLELDSSSSSSGHGNARLSELHVGGGGGGSGRSSSSSALLLPPAVGRRPGGGVDGGKQTSPSLIAATLAASRSASPVRASIPQLDLNSGKVGGRGQSVGSAGLMAGSVGLGLGMGVARRVGEAEVPDTASIPPTTSLVSLFESKKGEDDVDPVKRRAPSVRSRNPDQEEQQEQQRVKPKPKPKPKPKLSTDIGRPAPSDETHESTQAGHSRRAGHNDEKADILSPSRTSNQKPRPQPTRSPKPHADKRPPTPSSSVPAPTSSHHIPPQSQPLAKTPRPVPPTPPVRTSGIGKMTEPTVQITPVEPEIDQVDAFYRNPERTPIPRRQSQSSASSDDTFVSASSVQSRPVSPVRGEHRPTGRPAHLTRRSSLRSISTPNLQRLPAPSTPNLTLNSLTNAIVASNLASARLATPSSKVPPPIPAPRRSGRSPLQPHHTAESIRSHLTGGSGSKSPNPLHHRHHHAQRTGGGMLQTLRSPTTHNINNNKSKNPSQSDDEDARRRMQHEHHRRRNKVFLGGGNRKHAHHEGSRRRWRDEITPRERRRYEAVWASNRGLFLKVGWGLVWLEQQQQQEGEIDRGRAFDGPEAELVVNVVVRDIWGRSRLPADELAEVWDLVDRGQRGALGKDEFVVGLWLVDQRLRGRKIPARVSQSVWDSAGGGHGGVVVPLVPSSSAGKGKKKKGR</sequence>
<dbReference type="AlphaFoldDB" id="A0AAN6VIB5"/>
<dbReference type="Pfam" id="PF12763">
    <property type="entry name" value="EH"/>
    <property type="match status" value="1"/>
</dbReference>
<dbReference type="EMBL" id="MU856988">
    <property type="protein sequence ID" value="KAK4152068.1"/>
    <property type="molecule type" value="Genomic_DNA"/>
</dbReference>
<dbReference type="InterPro" id="IPR000261">
    <property type="entry name" value="EH_dom"/>
</dbReference>
<feature type="compositionally biased region" description="Basic residues" evidence="1">
    <location>
        <begin position="359"/>
        <end position="369"/>
    </location>
</feature>
<comment type="caution">
    <text evidence="3">The sequence shown here is derived from an EMBL/GenBank/DDBJ whole genome shotgun (WGS) entry which is preliminary data.</text>
</comment>
<feature type="compositionally biased region" description="Low complexity" evidence="1">
    <location>
        <begin position="18"/>
        <end position="36"/>
    </location>
</feature>
<feature type="domain" description="EH" evidence="2">
    <location>
        <begin position="761"/>
        <end position="841"/>
    </location>
</feature>
<feature type="compositionally biased region" description="Low complexity" evidence="1">
    <location>
        <begin position="509"/>
        <end position="534"/>
    </location>
</feature>
<reference evidence="3" key="2">
    <citation type="submission" date="2023-05" db="EMBL/GenBank/DDBJ databases">
        <authorList>
            <consortium name="Lawrence Berkeley National Laboratory"/>
            <person name="Steindorff A."/>
            <person name="Hensen N."/>
            <person name="Bonometti L."/>
            <person name="Westerberg I."/>
            <person name="Brannstrom I.O."/>
            <person name="Guillou S."/>
            <person name="Cros-Aarteil S."/>
            <person name="Calhoun S."/>
            <person name="Haridas S."/>
            <person name="Kuo A."/>
            <person name="Mondo S."/>
            <person name="Pangilinan J."/>
            <person name="Riley R."/>
            <person name="Labutti K."/>
            <person name="Andreopoulos B."/>
            <person name="Lipzen A."/>
            <person name="Chen C."/>
            <person name="Yanf M."/>
            <person name="Daum C."/>
            <person name="Ng V."/>
            <person name="Clum A."/>
            <person name="Ohm R."/>
            <person name="Martin F."/>
            <person name="Silar P."/>
            <person name="Natvig D."/>
            <person name="Lalanne C."/>
            <person name="Gautier V."/>
            <person name="Ament-Velasquez S.L."/>
            <person name="Kruys A."/>
            <person name="Hutchinson M.I."/>
            <person name="Powell A.J."/>
            <person name="Barry K."/>
            <person name="Miller A.N."/>
            <person name="Grigoriev I.V."/>
            <person name="Debuchy R."/>
            <person name="Gladieux P."/>
            <person name="Thoren M.H."/>
            <person name="Johannesson H."/>
        </authorList>
    </citation>
    <scope>NUCLEOTIDE SEQUENCE</scope>
    <source>
        <strain evidence="3">CBS 538.74</strain>
    </source>
</reference>
<dbReference type="PANTHER" id="PTHR11216">
    <property type="entry name" value="EH DOMAIN"/>
    <property type="match status" value="1"/>
</dbReference>
<feature type="compositionally biased region" description="Low complexity" evidence="1">
    <location>
        <begin position="88"/>
        <end position="109"/>
    </location>
</feature>
<keyword evidence="4" id="KW-1185">Reference proteome</keyword>
<dbReference type="CDD" id="cd00052">
    <property type="entry name" value="EH"/>
    <property type="match status" value="1"/>
</dbReference>
<dbReference type="GO" id="GO:0005737">
    <property type="term" value="C:cytoplasm"/>
    <property type="evidence" value="ECO:0007669"/>
    <property type="project" value="TreeGrafter"/>
</dbReference>
<accession>A0AAN6VIB5</accession>
<feature type="compositionally biased region" description="Low complexity" evidence="1">
    <location>
        <begin position="436"/>
        <end position="445"/>
    </location>
</feature>
<proteinExistence type="predicted"/>
<evidence type="ECO:0000313" key="4">
    <source>
        <dbReference type="Proteomes" id="UP001302745"/>
    </source>
</evidence>
<dbReference type="SMART" id="SM00027">
    <property type="entry name" value="EH"/>
    <property type="match status" value="1"/>
</dbReference>